<dbReference type="PANTHER" id="PTHR12998">
    <property type="entry name" value="TRNA:M(4)X MODIFICATION ENZYME TRM13 HOMOLOG"/>
    <property type="match status" value="1"/>
</dbReference>
<comment type="catalytic activity">
    <reaction evidence="1">
        <text>cytidine(4) in tRNA(Pro) + S-adenosyl-L-methionine = 2'-O-methylcytidine(4) in tRNA(Pro) + S-adenosyl-L-homocysteine + H(+)</text>
        <dbReference type="Rhea" id="RHEA:32767"/>
        <dbReference type="Rhea" id="RHEA-COMP:10397"/>
        <dbReference type="Rhea" id="RHEA-COMP:10398"/>
        <dbReference type="ChEBI" id="CHEBI:15378"/>
        <dbReference type="ChEBI" id="CHEBI:57856"/>
        <dbReference type="ChEBI" id="CHEBI:59789"/>
        <dbReference type="ChEBI" id="CHEBI:74495"/>
        <dbReference type="ChEBI" id="CHEBI:82748"/>
        <dbReference type="EC" id="2.1.1.225"/>
    </reaction>
</comment>
<dbReference type="GO" id="GO:0106050">
    <property type="term" value="F:tRNA 2'-O-methyltransferase activity"/>
    <property type="evidence" value="ECO:0007669"/>
    <property type="project" value="UniProtKB-UniRule"/>
</dbReference>
<keyword evidence="1" id="KW-0949">S-adenosyl-L-methionine</keyword>
<protein>
    <recommendedName>
        <fullName evidence="1">tRNA:m(4)X modification enzyme TRM13</fullName>
        <ecNumber evidence="1">2.1.1.225</ecNumber>
    </recommendedName>
</protein>
<comment type="catalytic activity">
    <reaction evidence="1">
        <text>adenosine(4) in tRNA(His) + S-adenosyl-L-methionine = 2'-O-methyladenosine(4) in tRNA(His) + S-adenosyl-L-homocysteine + H(+)</text>
        <dbReference type="Rhea" id="RHEA:43196"/>
        <dbReference type="Rhea" id="RHEA-COMP:10401"/>
        <dbReference type="Rhea" id="RHEA-COMP:10402"/>
        <dbReference type="ChEBI" id="CHEBI:15378"/>
        <dbReference type="ChEBI" id="CHEBI:57856"/>
        <dbReference type="ChEBI" id="CHEBI:59789"/>
        <dbReference type="ChEBI" id="CHEBI:74411"/>
        <dbReference type="ChEBI" id="CHEBI:74477"/>
        <dbReference type="EC" id="2.1.1.225"/>
    </reaction>
</comment>
<dbReference type="InterPro" id="IPR039044">
    <property type="entry name" value="Trm13"/>
</dbReference>
<dbReference type="GO" id="GO:0030488">
    <property type="term" value="P:tRNA methylation"/>
    <property type="evidence" value="ECO:0007669"/>
    <property type="project" value="InterPro"/>
</dbReference>
<keyword evidence="1 3" id="KW-0808">Transferase</keyword>
<name>A0A146KCQ2_9EUKA</name>
<reference evidence="3" key="1">
    <citation type="submission" date="2015-07" db="EMBL/GenBank/DDBJ databases">
        <title>Adaptation to a free-living lifestyle via gene acquisitions in the diplomonad Trepomonas sp. PC1.</title>
        <authorList>
            <person name="Xu F."/>
            <person name="Jerlstrom-Hultqvist J."/>
            <person name="Kolisko M."/>
            <person name="Simpson A.G.B."/>
            <person name="Roger A.J."/>
            <person name="Svard S.G."/>
            <person name="Andersson J.O."/>
        </authorList>
    </citation>
    <scope>NUCLEOTIDE SEQUENCE</scope>
    <source>
        <strain evidence="3">PC1</strain>
    </source>
</reference>
<evidence type="ECO:0000313" key="3">
    <source>
        <dbReference type="EMBL" id="JAP94600.1"/>
    </source>
</evidence>
<dbReference type="InterPro" id="IPR007871">
    <property type="entry name" value="Methyltransferase_TRM13"/>
</dbReference>
<dbReference type="PANTHER" id="PTHR12998:SF0">
    <property type="entry name" value="TRNA:M(4)X MODIFICATION ENZYME TRM13 HOMOLOG"/>
    <property type="match status" value="1"/>
</dbReference>
<dbReference type="AlphaFoldDB" id="A0A146KCQ2"/>
<keyword evidence="1" id="KW-0862">Zinc</keyword>
<dbReference type="EC" id="2.1.1.225" evidence="1"/>
<keyword evidence="1" id="KW-0819">tRNA processing</keyword>
<feature type="domain" description="Methyltransferase TRM13" evidence="2">
    <location>
        <begin position="52"/>
        <end position="312"/>
    </location>
</feature>
<keyword evidence="1 3" id="KW-0489">Methyltransferase</keyword>
<evidence type="ECO:0000256" key="1">
    <source>
        <dbReference type="RuleBase" id="RU367103"/>
    </source>
</evidence>
<comment type="function">
    <text evidence="1">tRNA methylase which 2'-O-methylates cytidine(4) in tRNA(Pro) and tRNA(Gly)(GCC), and adenosine(4) in tRNA(His).</text>
</comment>
<sequence length="314" mass="36431">LLDYIDFVEQQFVVLYSQYSKLFDLFSQKPQLLNEDIPSAIPFKLQEQHQSQSNSIINHLFKLNFFAVNSIIIEAGSGTGQLGLTLACKLTENVQFYKDYYAQQTSLTTQKKNTIPSDLKEKKNIFLIDLKTGLKHKNDRYFCFTDFNAVRVVGNVLYFSQKIIQQINVPRSQNQTFYLEQKTMEVAETEENCTIIAKHLCGDATDIILGYKAKQFGIALCCHAKSAGTNYVNKKFIENFDIEKLFKMTSWQHCFGANELTEKQQKQKEIGFKARQILDVGRLLWLQRQGYECGLKRFCDQEQSGEQWLLWARK</sequence>
<evidence type="ECO:0000259" key="2">
    <source>
        <dbReference type="Pfam" id="PF05206"/>
    </source>
</evidence>
<dbReference type="EMBL" id="GDID01002006">
    <property type="protein sequence ID" value="JAP94600.1"/>
    <property type="molecule type" value="Transcribed_RNA"/>
</dbReference>
<keyword evidence="1" id="KW-0863">Zinc-finger</keyword>
<keyword evidence="1" id="KW-0479">Metal-binding</keyword>
<organism evidence="3">
    <name type="scientific">Trepomonas sp. PC1</name>
    <dbReference type="NCBI Taxonomy" id="1076344"/>
    <lineage>
        <taxon>Eukaryota</taxon>
        <taxon>Metamonada</taxon>
        <taxon>Diplomonadida</taxon>
        <taxon>Hexamitidae</taxon>
        <taxon>Hexamitinae</taxon>
        <taxon>Trepomonas</taxon>
    </lineage>
</organism>
<comment type="catalytic activity">
    <reaction evidence="1">
        <text>cytidine(4) in tRNA(Gly)(GCC) + S-adenosyl-L-methionine = 2'-O-methylcytidine(4) in tRNA(Gly)(GCC) + S-adenosyl-L-homocysteine + H(+)</text>
        <dbReference type="Rhea" id="RHEA:43192"/>
        <dbReference type="Rhea" id="RHEA-COMP:10399"/>
        <dbReference type="Rhea" id="RHEA-COMP:10400"/>
        <dbReference type="ChEBI" id="CHEBI:15378"/>
        <dbReference type="ChEBI" id="CHEBI:57856"/>
        <dbReference type="ChEBI" id="CHEBI:59789"/>
        <dbReference type="ChEBI" id="CHEBI:74495"/>
        <dbReference type="ChEBI" id="CHEBI:82748"/>
        <dbReference type="EC" id="2.1.1.225"/>
    </reaction>
</comment>
<proteinExistence type="inferred from homology"/>
<comment type="similarity">
    <text evidence="1">Belongs to the methyltransferase TRM13 family.</text>
</comment>
<accession>A0A146KCQ2</accession>
<dbReference type="GO" id="GO:0008270">
    <property type="term" value="F:zinc ion binding"/>
    <property type="evidence" value="ECO:0007669"/>
    <property type="project" value="UniProtKB-KW"/>
</dbReference>
<dbReference type="Pfam" id="PF05206">
    <property type="entry name" value="TRM13"/>
    <property type="match status" value="1"/>
</dbReference>
<gene>
    <name evidence="3" type="ORF">TPC1_12690</name>
</gene>
<feature type="non-terminal residue" evidence="3">
    <location>
        <position position="1"/>
    </location>
</feature>